<protein>
    <submittedName>
        <fullName evidence="3">Uncharacterized protein</fullName>
    </submittedName>
</protein>
<evidence type="ECO:0000313" key="3">
    <source>
        <dbReference type="EMBL" id="KAB2592151.1"/>
    </source>
</evidence>
<dbReference type="RefSeq" id="WP_151510472.1">
    <property type="nucleotide sequence ID" value="NZ_JBMVCA010000009.1"/>
</dbReference>
<dbReference type="EMBL" id="VYUA01000009">
    <property type="protein sequence ID" value="KAB2592151.1"/>
    <property type="molecule type" value="Genomic_DNA"/>
</dbReference>
<feature type="compositionally biased region" description="Polar residues" evidence="1">
    <location>
        <begin position="1"/>
        <end position="15"/>
    </location>
</feature>
<name>A0A5N5EQN5_9ACTN</name>
<evidence type="ECO:0000256" key="1">
    <source>
        <dbReference type="SAM" id="MobiDB-lite"/>
    </source>
</evidence>
<feature type="transmembrane region" description="Helical" evidence="2">
    <location>
        <begin position="79"/>
        <end position="100"/>
    </location>
</feature>
<feature type="region of interest" description="Disordered" evidence="1">
    <location>
        <begin position="1"/>
        <end position="76"/>
    </location>
</feature>
<feature type="transmembrane region" description="Helical" evidence="2">
    <location>
        <begin position="174"/>
        <end position="197"/>
    </location>
</feature>
<dbReference type="Proteomes" id="UP000326907">
    <property type="component" value="Unassembled WGS sequence"/>
</dbReference>
<reference evidence="3 4" key="1">
    <citation type="submission" date="2019-09" db="EMBL/GenBank/DDBJ databases">
        <authorList>
            <person name="Liu P."/>
        </authorList>
    </citation>
    <scope>NUCLEOTIDE SEQUENCE [LARGE SCALE GENOMIC DNA]</scope>
    <source>
        <strain evidence="3 4">TRM68085</strain>
    </source>
</reference>
<keyword evidence="4" id="KW-1185">Reference proteome</keyword>
<evidence type="ECO:0000256" key="2">
    <source>
        <dbReference type="SAM" id="Phobius"/>
    </source>
</evidence>
<accession>A0A5N5EQN5</accession>
<sequence>MNTTPSKTTDLSKTDTPADDPEKNSADAAVTEDPTATAAPAEATDEAAAPAGVTDETEDDGLEPDDLEPDPFTEARHGVGAGATAVVSAGLGIVALTGAWSGRVAAERETLMGQIQTAGGSSAAQQISEIYGDAWHTTALVNGLFAVLALLVGVFVLVRPAFGTPATRPQPAWIRAVALAGVALGTLGVLISVGMYFDLFLSLPVAGTPAG</sequence>
<keyword evidence="2" id="KW-0472">Membrane</keyword>
<feature type="compositionally biased region" description="Low complexity" evidence="1">
    <location>
        <begin position="26"/>
        <end position="51"/>
    </location>
</feature>
<keyword evidence="2" id="KW-1133">Transmembrane helix</keyword>
<feature type="transmembrane region" description="Helical" evidence="2">
    <location>
        <begin position="139"/>
        <end position="162"/>
    </location>
</feature>
<evidence type="ECO:0000313" key="4">
    <source>
        <dbReference type="Proteomes" id="UP000326907"/>
    </source>
</evidence>
<proteinExistence type="predicted"/>
<organism evidence="3 4">
    <name type="scientific">Streptomyces arboris</name>
    <dbReference type="NCBI Taxonomy" id="2600619"/>
    <lineage>
        <taxon>Bacteria</taxon>
        <taxon>Bacillati</taxon>
        <taxon>Actinomycetota</taxon>
        <taxon>Actinomycetes</taxon>
        <taxon>Kitasatosporales</taxon>
        <taxon>Streptomycetaceae</taxon>
        <taxon>Streptomyces</taxon>
    </lineage>
</organism>
<keyword evidence="2" id="KW-0812">Transmembrane</keyword>
<gene>
    <name evidence="3" type="ORF">F5983_13190</name>
</gene>
<dbReference type="AlphaFoldDB" id="A0A5N5EQN5"/>
<comment type="caution">
    <text evidence="3">The sequence shown here is derived from an EMBL/GenBank/DDBJ whole genome shotgun (WGS) entry which is preliminary data.</text>
</comment>
<feature type="compositionally biased region" description="Acidic residues" evidence="1">
    <location>
        <begin position="55"/>
        <end position="71"/>
    </location>
</feature>